<feature type="transmembrane region" description="Helical" evidence="7">
    <location>
        <begin position="305"/>
        <end position="327"/>
    </location>
</feature>
<comment type="subcellular location">
    <subcellularLocation>
        <location evidence="1">Cell membrane</location>
        <topology evidence="1">Multi-pass membrane protein</topology>
    </subcellularLocation>
</comment>
<evidence type="ECO:0000256" key="3">
    <source>
        <dbReference type="ARBA" id="ARBA00022692"/>
    </source>
</evidence>
<dbReference type="RefSeq" id="WP_060193912.1">
    <property type="nucleotide sequence ID" value="NZ_LPHD01000247.1"/>
</dbReference>
<evidence type="ECO:0000256" key="2">
    <source>
        <dbReference type="ARBA" id="ARBA00022475"/>
    </source>
</evidence>
<feature type="transmembrane region" description="Helical" evidence="7">
    <location>
        <begin position="384"/>
        <end position="403"/>
    </location>
</feature>
<feature type="transmembrane region" description="Helical" evidence="7">
    <location>
        <begin position="28"/>
        <end position="48"/>
    </location>
</feature>
<evidence type="ECO:0000313" key="8">
    <source>
        <dbReference type="EMBL" id="KWA67482.1"/>
    </source>
</evidence>
<evidence type="ECO:0000256" key="5">
    <source>
        <dbReference type="ARBA" id="ARBA00023136"/>
    </source>
</evidence>
<dbReference type="AlphaFoldDB" id="A0A125DH45"/>
<evidence type="ECO:0000256" key="1">
    <source>
        <dbReference type="ARBA" id="ARBA00004651"/>
    </source>
</evidence>
<keyword evidence="4 7" id="KW-1133">Transmembrane helix</keyword>
<name>A0A125DH45_9BURK</name>
<feature type="transmembrane region" description="Helical" evidence="7">
    <location>
        <begin position="60"/>
        <end position="79"/>
    </location>
</feature>
<evidence type="ECO:0000256" key="7">
    <source>
        <dbReference type="SAM" id="Phobius"/>
    </source>
</evidence>
<feature type="transmembrane region" description="Helical" evidence="7">
    <location>
        <begin position="188"/>
        <end position="210"/>
    </location>
</feature>
<dbReference type="PANTHER" id="PTHR30250:SF11">
    <property type="entry name" value="O-ANTIGEN TRANSPORTER-RELATED"/>
    <property type="match status" value="1"/>
</dbReference>
<gene>
    <name evidence="8" type="ORF">WL29_10385</name>
</gene>
<feature type="transmembrane region" description="Helical" evidence="7">
    <location>
        <begin position="409"/>
        <end position="428"/>
    </location>
</feature>
<comment type="caution">
    <text evidence="8">The sequence shown here is derived from an EMBL/GenBank/DDBJ whole genome shotgun (WGS) entry which is preliminary data.</text>
</comment>
<dbReference type="Proteomes" id="UP000060630">
    <property type="component" value="Unassembled WGS sequence"/>
</dbReference>
<feature type="transmembrane region" description="Helical" evidence="7">
    <location>
        <begin position="160"/>
        <end position="182"/>
    </location>
</feature>
<evidence type="ECO:0000256" key="6">
    <source>
        <dbReference type="SAM" id="MobiDB-lite"/>
    </source>
</evidence>
<sequence>MPIDKTLSLHTPPSAAPKRPAAGLGRNFAAMLLWQVGSYLVPLVTFPYLTRVLGPSQFGVVSYVTALTVYGTVLTEWGFNLSGPRALAQTRHDRRTLNGLVWAVIGAKGCLCAVSAAILAVVACVDRQMDGLGAALTIGWLGVAANVFTLNWLLQGLERFSAFAAIALASRFATLPLTFWLVKSPSDVNAAVGIQAVAALLVAIGSLLAAHRHGLLGKPRCTWAAVRAQLAGSADMFVSTASVSLFSATNTLILGSFSGAYQVGLYAAADKLKTVGNMVPAQINSVLYPRIAALFAQRHEQGARAAARLTVLGLAATALTTGIGLAVCVTLSDVLTRLVLGDKFVDAAAIVNWLCLSTLFGNLAYFLGLQVLVPFGGASRRAHAMLAAGAFNVLLACVLVPCFGAHGAALAYLTAEASLLAVYVIWIARSPQLRSHFMQLWRS</sequence>
<proteinExistence type="predicted"/>
<feature type="transmembrane region" description="Helical" evidence="7">
    <location>
        <begin position="347"/>
        <end position="372"/>
    </location>
</feature>
<dbReference type="PANTHER" id="PTHR30250">
    <property type="entry name" value="PST FAMILY PREDICTED COLANIC ACID TRANSPORTER"/>
    <property type="match status" value="1"/>
</dbReference>
<reference evidence="8 9" key="1">
    <citation type="submission" date="2015-11" db="EMBL/GenBank/DDBJ databases">
        <title>Expanding the genomic diversity of Burkholderia species for the development of highly accurate diagnostics.</title>
        <authorList>
            <person name="Sahl J."/>
            <person name="Keim P."/>
            <person name="Wagner D."/>
        </authorList>
    </citation>
    <scope>NUCLEOTIDE SEQUENCE [LARGE SCALE GENOMIC DNA]</scope>
    <source>
        <strain evidence="8 9">MSMB2087WGS</strain>
    </source>
</reference>
<evidence type="ECO:0000256" key="4">
    <source>
        <dbReference type="ARBA" id="ARBA00022989"/>
    </source>
</evidence>
<dbReference type="InterPro" id="IPR050833">
    <property type="entry name" value="Poly_Biosynth_Transport"/>
</dbReference>
<feature type="region of interest" description="Disordered" evidence="6">
    <location>
        <begin position="1"/>
        <end position="20"/>
    </location>
</feature>
<keyword evidence="5 7" id="KW-0472">Membrane</keyword>
<dbReference type="CDD" id="cd13128">
    <property type="entry name" value="MATE_Wzx_like"/>
    <property type="match status" value="1"/>
</dbReference>
<keyword evidence="3 7" id="KW-0812">Transmembrane</keyword>
<accession>A0A125DH45</accession>
<dbReference type="EMBL" id="LPHD01000247">
    <property type="protein sequence ID" value="KWA67482.1"/>
    <property type="molecule type" value="Genomic_DNA"/>
</dbReference>
<feature type="transmembrane region" description="Helical" evidence="7">
    <location>
        <begin position="100"/>
        <end position="122"/>
    </location>
</feature>
<protein>
    <submittedName>
        <fullName evidence="8">O-antigen transporter</fullName>
    </submittedName>
</protein>
<feature type="transmembrane region" description="Helical" evidence="7">
    <location>
        <begin position="134"/>
        <end position="153"/>
    </location>
</feature>
<dbReference type="InterPro" id="IPR002797">
    <property type="entry name" value="Polysacc_synth"/>
</dbReference>
<dbReference type="GO" id="GO:0005886">
    <property type="term" value="C:plasma membrane"/>
    <property type="evidence" value="ECO:0007669"/>
    <property type="project" value="UniProtKB-SubCell"/>
</dbReference>
<keyword evidence="2" id="KW-1003">Cell membrane</keyword>
<evidence type="ECO:0000313" key="9">
    <source>
        <dbReference type="Proteomes" id="UP000060630"/>
    </source>
</evidence>
<dbReference type="Pfam" id="PF01943">
    <property type="entry name" value="Polysacc_synt"/>
    <property type="match status" value="1"/>
</dbReference>
<organism evidence="8 9">
    <name type="scientific">Burkholderia ubonensis</name>
    <dbReference type="NCBI Taxonomy" id="101571"/>
    <lineage>
        <taxon>Bacteria</taxon>
        <taxon>Pseudomonadati</taxon>
        <taxon>Pseudomonadota</taxon>
        <taxon>Betaproteobacteria</taxon>
        <taxon>Burkholderiales</taxon>
        <taxon>Burkholderiaceae</taxon>
        <taxon>Burkholderia</taxon>
        <taxon>Burkholderia cepacia complex</taxon>
    </lineage>
</organism>